<dbReference type="PANTHER" id="PTHR33129:SF1">
    <property type="entry name" value="ATP-BINDING PROTEIN"/>
    <property type="match status" value="1"/>
</dbReference>
<reference evidence="1 2" key="1">
    <citation type="submission" date="2017-04" db="EMBL/GenBank/DDBJ databases">
        <title>Draft genome sequence of Tuber borchii Vittad., a whitish edible truffle.</title>
        <authorList>
            <consortium name="DOE Joint Genome Institute"/>
            <person name="Murat C."/>
            <person name="Kuo A."/>
            <person name="Barry K.W."/>
            <person name="Clum A."/>
            <person name="Dockter R.B."/>
            <person name="Fauchery L."/>
            <person name="Iotti M."/>
            <person name="Kohler A."/>
            <person name="Labutti K."/>
            <person name="Lindquist E.A."/>
            <person name="Lipzen A."/>
            <person name="Ohm R.A."/>
            <person name="Wang M."/>
            <person name="Grigoriev I.V."/>
            <person name="Zambonelli A."/>
            <person name="Martin F.M."/>
        </authorList>
    </citation>
    <scope>NUCLEOTIDE SEQUENCE [LARGE SCALE GENOMIC DNA]</scope>
    <source>
        <strain evidence="1 2">Tbo3840</strain>
    </source>
</reference>
<dbReference type="PANTHER" id="PTHR33129">
    <property type="entry name" value="PROTEIN KINASE DOMAIN-CONTAINING PROTEIN-RELATED"/>
    <property type="match status" value="1"/>
</dbReference>
<organism evidence="1 2">
    <name type="scientific">Tuber borchii</name>
    <name type="common">White truffle</name>
    <dbReference type="NCBI Taxonomy" id="42251"/>
    <lineage>
        <taxon>Eukaryota</taxon>
        <taxon>Fungi</taxon>
        <taxon>Dikarya</taxon>
        <taxon>Ascomycota</taxon>
        <taxon>Pezizomycotina</taxon>
        <taxon>Pezizomycetes</taxon>
        <taxon>Pezizales</taxon>
        <taxon>Tuberaceae</taxon>
        <taxon>Tuber</taxon>
    </lineage>
</organism>
<proteinExistence type="predicted"/>
<protein>
    <recommendedName>
        <fullName evidence="3">Crinkler (CRN) family protein</fullName>
    </recommendedName>
</protein>
<dbReference type="InterPro" id="IPR052980">
    <property type="entry name" value="Crinkler_effector"/>
</dbReference>
<name>A0A2T6ZAA2_TUBBO</name>
<keyword evidence="2" id="KW-1185">Reference proteome</keyword>
<evidence type="ECO:0008006" key="3">
    <source>
        <dbReference type="Google" id="ProtNLM"/>
    </source>
</evidence>
<accession>A0A2T6ZAA2</accession>
<comment type="caution">
    <text evidence="1">The sequence shown here is derived from an EMBL/GenBank/DDBJ whole genome shotgun (WGS) entry which is preliminary data.</text>
</comment>
<gene>
    <name evidence="1" type="ORF">B9Z19DRAFT_1010078</name>
</gene>
<sequence length="565" mass="65196">MENLYDELWGRDSSRYVIENRILVPRPQQGVQPGYKIPLDQAFPDGLPLLDYPEMSEEPFRMMVIASRVPVGKQVFLVRREYDELLSKLEETEQKRFSNTGNLRDGVPLDYQVGGQPGCGKSMFLLYLLATRLLQRKPTVYRRNDGRCFYFDETHKGVKLSAQDLFDMADKQNERIWILTDAPLEDESWGTEDYEWFIVLAVSPTLAKKSSVWEKGRSPRVYYMSNWRWGEIFIALCLRNREESISSEKLARLYTVYNYLGPIARLCLNTINLDTSNEFHQTWEQYIGKVDREIVKYVGHGTVQTLNNSVDTMCSHCIALMIPTPSHVNYEIEITTRWIAYRFLEIGNQFSRQKCFELYQQLAGQSKLRGGAGWIFEAYAHDWFNRGGIFFAHELPVQAHPTPLLQFHTDPLTSPIPNYFTTAANLIAQVHISGQPGILSQAIGKYFLPCAHNQASFDGLVFINSNTVVLLQMTVAETHEIKEKGLRDLCRVLPSIIKNLNIVFVIPSDRRDHYSKLQKVPDAMTLEELHHRHIRQFRLVLTDESMRLSHESMQSSYVSMQLSGS</sequence>
<dbReference type="AlphaFoldDB" id="A0A2T6ZAA2"/>
<evidence type="ECO:0000313" key="2">
    <source>
        <dbReference type="Proteomes" id="UP000244722"/>
    </source>
</evidence>
<dbReference type="OrthoDB" id="5365583at2759"/>
<dbReference type="Proteomes" id="UP000244722">
    <property type="component" value="Unassembled WGS sequence"/>
</dbReference>
<evidence type="ECO:0000313" key="1">
    <source>
        <dbReference type="EMBL" id="PUU72420.1"/>
    </source>
</evidence>
<dbReference type="EMBL" id="NESQ01000540">
    <property type="protein sequence ID" value="PUU72420.1"/>
    <property type="molecule type" value="Genomic_DNA"/>
</dbReference>